<proteinExistence type="predicted"/>
<name>E6QDV3_9ZZZZ</name>
<dbReference type="EMBL" id="CABP01000111">
    <property type="protein sequence ID" value="CBI05379.1"/>
    <property type="molecule type" value="Genomic_DNA"/>
</dbReference>
<accession>E6QDV3</accession>
<evidence type="ECO:0000313" key="1">
    <source>
        <dbReference type="EMBL" id="CBI05379.1"/>
    </source>
</evidence>
<protein>
    <submittedName>
        <fullName evidence="1">Uncharacterized protein</fullName>
    </submittedName>
</protein>
<comment type="caution">
    <text evidence="1">The sequence shown here is derived from an EMBL/GenBank/DDBJ whole genome shotgun (WGS) entry which is preliminary data.</text>
</comment>
<sequence>MPLALRNAWTTSAYFQPAFRFSCYFYPINAFIFLIRTSGYVMTLTNVDLIPAVLP</sequence>
<gene>
    <name evidence="1" type="ORF">CARN5_1119</name>
</gene>
<organism evidence="1">
    <name type="scientific">mine drainage metagenome</name>
    <dbReference type="NCBI Taxonomy" id="410659"/>
    <lineage>
        <taxon>unclassified sequences</taxon>
        <taxon>metagenomes</taxon>
        <taxon>ecological metagenomes</taxon>
    </lineage>
</organism>
<dbReference type="AlphaFoldDB" id="E6QDV3"/>
<reference evidence="1" key="1">
    <citation type="submission" date="2009-10" db="EMBL/GenBank/DDBJ databases">
        <title>Diversity of trophic interactions inside an arsenic-rich microbial ecosystem.</title>
        <authorList>
            <person name="Bertin P.N."/>
            <person name="Heinrich-Salmeron A."/>
            <person name="Pelletier E."/>
            <person name="Goulhen-Chollet F."/>
            <person name="Arsene-Ploetze F."/>
            <person name="Gallien S."/>
            <person name="Calteau A."/>
            <person name="Vallenet D."/>
            <person name="Casiot C."/>
            <person name="Chane-Woon-Ming B."/>
            <person name="Giloteaux L."/>
            <person name="Barakat M."/>
            <person name="Bonnefoy V."/>
            <person name="Bruneel O."/>
            <person name="Chandler M."/>
            <person name="Cleiss J."/>
            <person name="Duran R."/>
            <person name="Elbaz-Poulichet F."/>
            <person name="Fonknechten N."/>
            <person name="Lauga B."/>
            <person name="Mornico D."/>
            <person name="Ortet P."/>
            <person name="Schaeffer C."/>
            <person name="Siguier P."/>
            <person name="Alexander Thil Smith A."/>
            <person name="Van Dorsselaer A."/>
            <person name="Weissenbach J."/>
            <person name="Medigue C."/>
            <person name="Le Paslier D."/>
        </authorList>
    </citation>
    <scope>NUCLEOTIDE SEQUENCE</scope>
</reference>